<dbReference type="EMBL" id="CAJVQC010142748">
    <property type="protein sequence ID" value="CAG8844452.1"/>
    <property type="molecule type" value="Genomic_DNA"/>
</dbReference>
<evidence type="ECO:0000313" key="1">
    <source>
        <dbReference type="EMBL" id="CAG8844452.1"/>
    </source>
</evidence>
<sequence>VQDPDMISIYDAYCEEKYAKIIIATKEIEILFNERSLTILKEDGSNDNETKSYINKKYLVICKTISVLDRFNIKNI</sequence>
<dbReference type="Proteomes" id="UP000789920">
    <property type="component" value="Unassembled WGS sequence"/>
</dbReference>
<proteinExistence type="predicted"/>
<feature type="non-terminal residue" evidence="1">
    <location>
        <position position="76"/>
    </location>
</feature>
<name>A0ACA9SMY3_9GLOM</name>
<keyword evidence="2" id="KW-1185">Reference proteome</keyword>
<feature type="non-terminal residue" evidence="1">
    <location>
        <position position="1"/>
    </location>
</feature>
<comment type="caution">
    <text evidence="1">The sequence shown here is derived from an EMBL/GenBank/DDBJ whole genome shotgun (WGS) entry which is preliminary data.</text>
</comment>
<organism evidence="1 2">
    <name type="scientific">Racocetra persica</name>
    <dbReference type="NCBI Taxonomy" id="160502"/>
    <lineage>
        <taxon>Eukaryota</taxon>
        <taxon>Fungi</taxon>
        <taxon>Fungi incertae sedis</taxon>
        <taxon>Mucoromycota</taxon>
        <taxon>Glomeromycotina</taxon>
        <taxon>Glomeromycetes</taxon>
        <taxon>Diversisporales</taxon>
        <taxon>Gigasporaceae</taxon>
        <taxon>Racocetra</taxon>
    </lineage>
</organism>
<gene>
    <name evidence="1" type="ORF">RPERSI_LOCUS33207</name>
</gene>
<reference evidence="1" key="1">
    <citation type="submission" date="2021-06" db="EMBL/GenBank/DDBJ databases">
        <authorList>
            <person name="Kallberg Y."/>
            <person name="Tangrot J."/>
            <person name="Rosling A."/>
        </authorList>
    </citation>
    <scope>NUCLEOTIDE SEQUENCE</scope>
    <source>
        <strain evidence="1">MA461A</strain>
    </source>
</reference>
<evidence type="ECO:0000313" key="2">
    <source>
        <dbReference type="Proteomes" id="UP000789920"/>
    </source>
</evidence>
<protein>
    <submittedName>
        <fullName evidence="1">3647_t:CDS:1</fullName>
    </submittedName>
</protein>
<accession>A0ACA9SMY3</accession>